<sequence length="96" mass="11178">MIWHQILMTCQFIVWYGADVLLSFRIGSSSFCLSSSSLIIHSPISPPHTIELYVCIINLKNIKFMHNKGFILILILNQKILYHQIINSFQKEERIS</sequence>
<protein>
    <submittedName>
        <fullName evidence="1">Uncharacterized protein</fullName>
    </submittedName>
</protein>
<dbReference type="Proteomes" id="UP000291084">
    <property type="component" value="Chromosome 6"/>
</dbReference>
<reference evidence="1 2" key="1">
    <citation type="journal article" date="2015" name="Sci. Rep.">
        <title>The power of single molecule real-time sequencing technology in the de novo assembly of a eukaryotic genome.</title>
        <authorList>
            <person name="Sakai H."/>
            <person name="Naito K."/>
            <person name="Ogiso-Tanaka E."/>
            <person name="Takahashi Y."/>
            <person name="Iseki K."/>
            <person name="Muto C."/>
            <person name="Satou K."/>
            <person name="Teruya K."/>
            <person name="Shiroma A."/>
            <person name="Shimoji M."/>
            <person name="Hirano T."/>
            <person name="Itoh T."/>
            <person name="Kaga A."/>
            <person name="Tomooka N."/>
        </authorList>
    </citation>
    <scope>NUCLEOTIDE SEQUENCE [LARGE SCALE GENOMIC DNA]</scope>
    <source>
        <strain evidence="2">cv. Shumari</strain>
    </source>
</reference>
<dbReference type="EMBL" id="AP015039">
    <property type="protein sequence ID" value="BAT90269.1"/>
    <property type="molecule type" value="Genomic_DNA"/>
</dbReference>
<evidence type="ECO:0000313" key="2">
    <source>
        <dbReference type="Proteomes" id="UP000291084"/>
    </source>
</evidence>
<accession>A0A0S3SBT9</accession>
<gene>
    <name evidence="1" type="primary">Vigan.06G148200</name>
    <name evidence="1" type="ORF">VIGAN_06148200</name>
</gene>
<name>A0A0S3SBT9_PHAAN</name>
<organism evidence="1 2">
    <name type="scientific">Vigna angularis var. angularis</name>
    <dbReference type="NCBI Taxonomy" id="157739"/>
    <lineage>
        <taxon>Eukaryota</taxon>
        <taxon>Viridiplantae</taxon>
        <taxon>Streptophyta</taxon>
        <taxon>Embryophyta</taxon>
        <taxon>Tracheophyta</taxon>
        <taxon>Spermatophyta</taxon>
        <taxon>Magnoliopsida</taxon>
        <taxon>eudicotyledons</taxon>
        <taxon>Gunneridae</taxon>
        <taxon>Pentapetalae</taxon>
        <taxon>rosids</taxon>
        <taxon>fabids</taxon>
        <taxon>Fabales</taxon>
        <taxon>Fabaceae</taxon>
        <taxon>Papilionoideae</taxon>
        <taxon>50 kb inversion clade</taxon>
        <taxon>NPAAA clade</taxon>
        <taxon>indigoferoid/millettioid clade</taxon>
        <taxon>Phaseoleae</taxon>
        <taxon>Vigna</taxon>
    </lineage>
</organism>
<evidence type="ECO:0000313" key="1">
    <source>
        <dbReference type="EMBL" id="BAT90269.1"/>
    </source>
</evidence>
<proteinExistence type="predicted"/>
<keyword evidence="2" id="KW-1185">Reference proteome</keyword>
<dbReference type="AlphaFoldDB" id="A0A0S3SBT9"/>